<reference evidence="2" key="1">
    <citation type="submission" date="2018-05" db="EMBL/GenBank/DDBJ databases">
        <authorList>
            <person name="Lanie J.A."/>
            <person name="Ng W.-L."/>
            <person name="Kazmierczak K.M."/>
            <person name="Andrzejewski T.M."/>
            <person name="Davidsen T.M."/>
            <person name="Wayne K.J."/>
            <person name="Tettelin H."/>
            <person name="Glass J.I."/>
            <person name="Rusch D."/>
            <person name="Podicherti R."/>
            <person name="Tsui H.-C.T."/>
            <person name="Winkler M.E."/>
        </authorList>
    </citation>
    <scope>NUCLEOTIDE SEQUENCE</scope>
</reference>
<keyword evidence="1" id="KW-0378">Hydrolase</keyword>
<evidence type="ECO:0000256" key="1">
    <source>
        <dbReference type="ARBA" id="ARBA00022801"/>
    </source>
</evidence>
<name>A0A382ZYJ6_9ZZZZ</name>
<dbReference type="InterPro" id="IPR051540">
    <property type="entry name" value="S-2-haloacid_dehalogenase"/>
</dbReference>
<protein>
    <recommendedName>
        <fullName evidence="3">HAD family hydrolase</fullName>
    </recommendedName>
</protein>
<dbReference type="SUPFAM" id="SSF56784">
    <property type="entry name" value="HAD-like"/>
    <property type="match status" value="1"/>
</dbReference>
<dbReference type="InterPro" id="IPR036412">
    <property type="entry name" value="HAD-like_sf"/>
</dbReference>
<dbReference type="InterPro" id="IPR023214">
    <property type="entry name" value="HAD_sf"/>
</dbReference>
<proteinExistence type="predicted"/>
<gene>
    <name evidence="2" type="ORF">METZ01_LOCUS452612</name>
</gene>
<evidence type="ECO:0000313" key="2">
    <source>
        <dbReference type="EMBL" id="SVD99758.1"/>
    </source>
</evidence>
<dbReference type="PANTHER" id="PTHR43316:SF3">
    <property type="entry name" value="HALOACID DEHALOGENASE, TYPE II (AFU_ORTHOLOGUE AFUA_2G07750)-RELATED"/>
    <property type="match status" value="1"/>
</dbReference>
<dbReference type="PANTHER" id="PTHR43316">
    <property type="entry name" value="HYDROLASE, HALOACID DELAHOGENASE-RELATED"/>
    <property type="match status" value="1"/>
</dbReference>
<dbReference type="EMBL" id="UINC01187175">
    <property type="protein sequence ID" value="SVD99758.1"/>
    <property type="molecule type" value="Genomic_DNA"/>
</dbReference>
<dbReference type="GO" id="GO:0016787">
    <property type="term" value="F:hydrolase activity"/>
    <property type="evidence" value="ECO:0007669"/>
    <property type="project" value="UniProtKB-KW"/>
</dbReference>
<evidence type="ECO:0008006" key="3">
    <source>
        <dbReference type="Google" id="ProtNLM"/>
    </source>
</evidence>
<dbReference type="Gene3D" id="3.40.50.1000">
    <property type="entry name" value="HAD superfamily/HAD-like"/>
    <property type="match status" value="1"/>
</dbReference>
<feature type="non-terminal residue" evidence="2">
    <location>
        <position position="169"/>
    </location>
</feature>
<accession>A0A382ZYJ6</accession>
<dbReference type="AlphaFoldDB" id="A0A382ZYJ6"/>
<sequence length="169" mass="18851">MDISKIKALTFDTGGTILDWHTGFRDSLASLGDRYGVEADWHALANDMRRGSLGRMLNLGQDAPPAYNFDGAHAAALDDVLKENGLDAVTPEERRTVWWDKVHSLKCWPDFPAVLPKLREKYICASFTILSFRIVVDTARQNGISWDSVISCEAFGKYKVLPEAYQTAA</sequence>
<organism evidence="2">
    <name type="scientific">marine metagenome</name>
    <dbReference type="NCBI Taxonomy" id="408172"/>
    <lineage>
        <taxon>unclassified sequences</taxon>
        <taxon>metagenomes</taxon>
        <taxon>ecological metagenomes</taxon>
    </lineage>
</organism>
<dbReference type="Gene3D" id="1.10.150.750">
    <property type="match status" value="1"/>
</dbReference>